<dbReference type="InterPro" id="IPR027417">
    <property type="entry name" value="P-loop_NTPase"/>
</dbReference>
<protein>
    <submittedName>
        <fullName evidence="1">Terminase B</fullName>
    </submittedName>
</protein>
<comment type="caution">
    <text evidence="1">The sequence shown here is derived from an EMBL/GenBank/DDBJ whole genome shotgun (WGS) entry which is preliminary data.</text>
</comment>
<accession>A0A350P821</accession>
<name>A0A350P821_9ALTE</name>
<dbReference type="AlphaFoldDB" id="A0A350P821"/>
<dbReference type="Proteomes" id="UP000263517">
    <property type="component" value="Unassembled WGS sequence"/>
</dbReference>
<feature type="non-terminal residue" evidence="1">
    <location>
        <position position="253"/>
    </location>
</feature>
<sequence length="253" mass="28550">TAHQLNDVLWTEIDKWARQLPKGFRDLLEFKSDKISLSGASDSFAVARTSRRENPEALQGFHSENMLFICEEASGIPDVVFQVGEGSLSTKGAKVLMCGNPTRADGYFYDAFHSHREMWKCMTVRCEDAETVSETFIADMAAKYGEESNVYRVRVSGEFPTQSDDVLLPLHLVEDATRRQIEMAPTTQTVWGLDVSRYGGDRTALCKRQGNVVIEPVKTWQNKDLMELAGIILSEYEATRYMDRPSAIYIDSI</sequence>
<proteinExistence type="predicted"/>
<dbReference type="Gene3D" id="3.40.50.300">
    <property type="entry name" value="P-loop containing nucleotide triphosphate hydrolases"/>
    <property type="match status" value="1"/>
</dbReference>
<feature type="non-terminal residue" evidence="1">
    <location>
        <position position="1"/>
    </location>
</feature>
<reference evidence="1 2" key="1">
    <citation type="journal article" date="2018" name="Nat. Biotechnol.">
        <title>A standardized bacterial taxonomy based on genome phylogeny substantially revises the tree of life.</title>
        <authorList>
            <person name="Parks D.H."/>
            <person name="Chuvochina M."/>
            <person name="Waite D.W."/>
            <person name="Rinke C."/>
            <person name="Skarshewski A."/>
            <person name="Chaumeil P.A."/>
            <person name="Hugenholtz P."/>
        </authorList>
    </citation>
    <scope>NUCLEOTIDE SEQUENCE [LARGE SCALE GENOMIC DNA]</scope>
    <source>
        <strain evidence="1">UBA11978</strain>
    </source>
</reference>
<evidence type="ECO:0000313" key="2">
    <source>
        <dbReference type="Proteomes" id="UP000263517"/>
    </source>
</evidence>
<organism evidence="1 2">
    <name type="scientific">Alteromonas australica</name>
    <dbReference type="NCBI Taxonomy" id="589873"/>
    <lineage>
        <taxon>Bacteria</taxon>
        <taxon>Pseudomonadati</taxon>
        <taxon>Pseudomonadota</taxon>
        <taxon>Gammaproteobacteria</taxon>
        <taxon>Alteromonadales</taxon>
        <taxon>Alteromonadaceae</taxon>
        <taxon>Alteromonas/Salinimonas group</taxon>
        <taxon>Alteromonas</taxon>
    </lineage>
</organism>
<gene>
    <name evidence="1" type="ORF">DCW74_17100</name>
</gene>
<dbReference type="Gene3D" id="3.30.420.240">
    <property type="match status" value="1"/>
</dbReference>
<dbReference type="EMBL" id="DNAN01000601">
    <property type="protein sequence ID" value="HAW77438.1"/>
    <property type="molecule type" value="Genomic_DNA"/>
</dbReference>
<evidence type="ECO:0000313" key="1">
    <source>
        <dbReference type="EMBL" id="HAW77438.1"/>
    </source>
</evidence>